<dbReference type="RefSeq" id="WP_219355179.1">
    <property type="nucleotide sequence ID" value="NZ_CP080034.1"/>
</dbReference>
<protein>
    <submittedName>
        <fullName evidence="3">Glycosyltransferase family 4 protein</fullName>
    </submittedName>
</protein>
<feature type="domain" description="Glycosyltransferase subfamily 4-like N-terminal" evidence="2">
    <location>
        <begin position="32"/>
        <end position="187"/>
    </location>
</feature>
<name>A0ABX8TEK8_9CAUL</name>
<dbReference type="Proteomes" id="UP000824334">
    <property type="component" value="Chromosome"/>
</dbReference>
<dbReference type="InterPro" id="IPR028098">
    <property type="entry name" value="Glyco_trans_4-like_N"/>
</dbReference>
<dbReference type="EMBL" id="CP080034">
    <property type="protein sequence ID" value="QYC09623.1"/>
    <property type="molecule type" value="Genomic_DNA"/>
</dbReference>
<dbReference type="Pfam" id="PF13439">
    <property type="entry name" value="Glyco_transf_4"/>
    <property type="match status" value="1"/>
</dbReference>
<dbReference type="PANTHER" id="PTHR45947">
    <property type="entry name" value="SULFOQUINOVOSYL TRANSFERASE SQD2"/>
    <property type="match status" value="1"/>
</dbReference>
<evidence type="ECO:0000259" key="1">
    <source>
        <dbReference type="Pfam" id="PF00534"/>
    </source>
</evidence>
<dbReference type="PANTHER" id="PTHR45947:SF3">
    <property type="entry name" value="SULFOQUINOVOSYL TRANSFERASE SQD2"/>
    <property type="match status" value="1"/>
</dbReference>
<evidence type="ECO:0000313" key="4">
    <source>
        <dbReference type="Proteomes" id="UP000824334"/>
    </source>
</evidence>
<sequence length="543" mass="59077">MNGPSPTAPDLHRALPARPVTVLQIVPRMDHGGVERAVVDFNRGLVAHGLRSILATSGGRLCDRVTEDGGVVVSLPVQSKNPLVMALNILRLRRLIRSEGVDVVHVRSRAPAFSAIAAARWTDVPIVSTCHGAHDARTAIKRAYNRILTRVDLVMVNSRYTHRHVLSEHRIPRSRMRLVPEAVDEARFSPELADGRAVEDLRRTWSSDGRRILLCPGRLTRWKGQDLLIAAFARANVEGWRLVLAGDRQGRGAYARELEQLAERSGLGDRILFVGDLADMTPAYGACDAVALPSLKPESFGRVAVEAQLTGRPVIAADLGGFQETVTTGGLRLPVGDLDAWTTGLQAFLGRTREANATLGEAARRSVSGVYALATTTAATLSCYAEVVDLKGDERREPLERWRGIAAALAAQGLGGEVGEALVVDRWGARGLRSGPPPEAPDLVLVASDVSAEAMNWIKRRLAGHGTIAVVDQGPWRHRRRRRRQWLDTGLYVSPEPVRMAGRALWLLTTVPARDVRPRDSIGRVATDYLRLAPLWLAAAGLG</sequence>
<dbReference type="CDD" id="cd03819">
    <property type="entry name" value="GT4_WavL-like"/>
    <property type="match status" value="1"/>
</dbReference>
<proteinExistence type="predicted"/>
<gene>
    <name evidence="3" type="ORF">KWG56_13670</name>
</gene>
<feature type="domain" description="Glycosyl transferase family 1" evidence="1">
    <location>
        <begin position="207"/>
        <end position="365"/>
    </location>
</feature>
<organism evidence="3 4">
    <name type="scientific">Brevundimonas nasdae</name>
    <dbReference type="NCBI Taxonomy" id="172043"/>
    <lineage>
        <taxon>Bacteria</taxon>
        <taxon>Pseudomonadati</taxon>
        <taxon>Pseudomonadota</taxon>
        <taxon>Alphaproteobacteria</taxon>
        <taxon>Caulobacterales</taxon>
        <taxon>Caulobacteraceae</taxon>
        <taxon>Brevundimonas</taxon>
    </lineage>
</organism>
<dbReference type="GeneID" id="94376330"/>
<keyword evidence="4" id="KW-1185">Reference proteome</keyword>
<dbReference type="Pfam" id="PF00534">
    <property type="entry name" value="Glycos_transf_1"/>
    <property type="match status" value="1"/>
</dbReference>
<accession>A0ABX8TEK8</accession>
<reference evidence="3 4" key="1">
    <citation type="submission" date="2021-07" db="EMBL/GenBank/DDBJ databases">
        <title>Isolation and characterization of bacteria from a gold mining with a capacity of golden bioaccumulation.</title>
        <authorList>
            <person name="Yang X.J."/>
        </authorList>
    </citation>
    <scope>NUCLEOTIDE SEQUENCE [LARGE SCALE GENOMIC DNA]</scope>
    <source>
        <strain evidence="3 4">Au29</strain>
    </source>
</reference>
<dbReference type="InterPro" id="IPR001296">
    <property type="entry name" value="Glyco_trans_1"/>
</dbReference>
<dbReference type="InterPro" id="IPR050194">
    <property type="entry name" value="Glycosyltransferase_grp1"/>
</dbReference>
<evidence type="ECO:0000313" key="3">
    <source>
        <dbReference type="EMBL" id="QYC09623.1"/>
    </source>
</evidence>
<evidence type="ECO:0000259" key="2">
    <source>
        <dbReference type="Pfam" id="PF13439"/>
    </source>
</evidence>